<evidence type="ECO:0000313" key="3">
    <source>
        <dbReference type="Proteomes" id="UP000292235"/>
    </source>
</evidence>
<name>A0A4P6PZP4_9ACTN</name>
<protein>
    <submittedName>
        <fullName evidence="2">Uncharacterized protein</fullName>
    </submittedName>
</protein>
<evidence type="ECO:0000256" key="1">
    <source>
        <dbReference type="SAM" id="MobiDB-lite"/>
    </source>
</evidence>
<dbReference type="AlphaFoldDB" id="A0A4P6PZP4"/>
<accession>A0A4P6PZP4</accession>
<sequence>MFRQDGKSPEPRGRGRDLTSPDHFDRLTDDVTRDPTAPTATPPSASSTRR</sequence>
<dbReference type="EMBL" id="CP036455">
    <property type="protein sequence ID" value="QBI53675.1"/>
    <property type="molecule type" value="Genomic_DNA"/>
</dbReference>
<organism evidence="2 3">
    <name type="scientific">Streptomonospora litoralis</name>
    <dbReference type="NCBI Taxonomy" id="2498135"/>
    <lineage>
        <taxon>Bacteria</taxon>
        <taxon>Bacillati</taxon>
        <taxon>Actinomycetota</taxon>
        <taxon>Actinomycetes</taxon>
        <taxon>Streptosporangiales</taxon>
        <taxon>Nocardiopsidaceae</taxon>
        <taxon>Streptomonospora</taxon>
    </lineage>
</organism>
<feature type="compositionally biased region" description="Low complexity" evidence="1">
    <location>
        <begin position="34"/>
        <end position="50"/>
    </location>
</feature>
<evidence type="ECO:0000313" key="2">
    <source>
        <dbReference type="EMBL" id="QBI53675.1"/>
    </source>
</evidence>
<proteinExistence type="predicted"/>
<feature type="compositionally biased region" description="Basic and acidic residues" evidence="1">
    <location>
        <begin position="1"/>
        <end position="33"/>
    </location>
</feature>
<reference evidence="2 3" key="1">
    <citation type="submission" date="2019-02" db="EMBL/GenBank/DDBJ databases">
        <authorList>
            <person name="Khodamoradi S."/>
            <person name="Hahnke R.L."/>
            <person name="Kaempfer P."/>
            <person name="Schumann P."/>
            <person name="Rohde M."/>
            <person name="Steinert M."/>
            <person name="Luzhetskyy A."/>
            <person name="Wink J."/>
            <person name="Ruckert C."/>
        </authorList>
    </citation>
    <scope>NUCLEOTIDE SEQUENCE [LARGE SCALE GENOMIC DNA]</scope>
    <source>
        <strain evidence="2 3">M2</strain>
    </source>
</reference>
<keyword evidence="3" id="KW-1185">Reference proteome</keyword>
<feature type="region of interest" description="Disordered" evidence="1">
    <location>
        <begin position="1"/>
        <end position="50"/>
    </location>
</feature>
<dbReference type="KEGG" id="strr:EKD16_09405"/>
<dbReference type="Proteomes" id="UP000292235">
    <property type="component" value="Chromosome"/>
</dbReference>
<gene>
    <name evidence="2" type="ORF">EKD16_09405</name>
</gene>